<keyword evidence="5" id="KW-1185">Reference proteome</keyword>
<proteinExistence type="predicted"/>
<feature type="region of interest" description="Disordered" evidence="1">
    <location>
        <begin position="38"/>
        <end position="122"/>
    </location>
</feature>
<feature type="transmembrane region" description="Helical" evidence="2">
    <location>
        <begin position="20"/>
        <end position="38"/>
    </location>
</feature>
<dbReference type="Pfam" id="PF14016">
    <property type="entry name" value="DUF4232"/>
    <property type="match status" value="1"/>
</dbReference>
<evidence type="ECO:0000313" key="4">
    <source>
        <dbReference type="EMBL" id="MBO8187521.1"/>
    </source>
</evidence>
<name>A0ABS3WXE7_9ACTN</name>
<feature type="compositionally biased region" description="Low complexity" evidence="1">
    <location>
        <begin position="54"/>
        <end position="81"/>
    </location>
</feature>
<protein>
    <submittedName>
        <fullName evidence="4">DUF4232 domain-containing protein</fullName>
    </submittedName>
</protein>
<keyword evidence="2" id="KW-0472">Membrane</keyword>
<keyword evidence="2" id="KW-1133">Transmembrane helix</keyword>
<accession>A0ABS3WXE7</accession>
<dbReference type="Proteomes" id="UP001518976">
    <property type="component" value="Unassembled WGS sequence"/>
</dbReference>
<evidence type="ECO:0000259" key="3">
    <source>
        <dbReference type="Pfam" id="PF14016"/>
    </source>
</evidence>
<gene>
    <name evidence="4" type="ORF">JW592_18940</name>
</gene>
<evidence type="ECO:0000256" key="2">
    <source>
        <dbReference type="SAM" id="Phobius"/>
    </source>
</evidence>
<dbReference type="EMBL" id="JAFFZN010000017">
    <property type="protein sequence ID" value="MBO8187521.1"/>
    <property type="molecule type" value="Genomic_DNA"/>
</dbReference>
<keyword evidence="2" id="KW-0812">Transmembrane</keyword>
<reference evidence="4 5" key="1">
    <citation type="submission" date="2021-02" db="EMBL/GenBank/DDBJ databases">
        <title>Streptomyces spirodelae sp. nov., isolated from duckweed.</title>
        <authorList>
            <person name="Saimee Y."/>
            <person name="Duangmal K."/>
        </authorList>
    </citation>
    <scope>NUCLEOTIDE SEQUENCE [LARGE SCALE GENOMIC DNA]</scope>
    <source>
        <strain evidence="4 5">DW4-2</strain>
    </source>
</reference>
<feature type="compositionally biased region" description="Gly residues" evidence="1">
    <location>
        <begin position="103"/>
        <end position="115"/>
    </location>
</feature>
<organism evidence="4 5">
    <name type="scientific">Streptomyces spirodelae</name>
    <dbReference type="NCBI Taxonomy" id="2812904"/>
    <lineage>
        <taxon>Bacteria</taxon>
        <taxon>Bacillati</taxon>
        <taxon>Actinomycetota</taxon>
        <taxon>Actinomycetes</taxon>
        <taxon>Kitasatosporales</taxon>
        <taxon>Streptomycetaceae</taxon>
        <taxon>Streptomyces</taxon>
    </lineage>
</organism>
<evidence type="ECO:0000313" key="5">
    <source>
        <dbReference type="Proteomes" id="UP001518976"/>
    </source>
</evidence>
<dbReference type="InterPro" id="IPR025326">
    <property type="entry name" value="DUF4232"/>
</dbReference>
<comment type="caution">
    <text evidence="4">The sequence shown here is derived from an EMBL/GenBank/DDBJ whole genome shotgun (WGS) entry which is preliminary data.</text>
</comment>
<feature type="domain" description="DUF4232" evidence="3">
    <location>
        <begin position="121"/>
        <end position="243"/>
    </location>
</feature>
<feature type="compositionally biased region" description="Basic and acidic residues" evidence="1">
    <location>
        <begin position="43"/>
        <end position="53"/>
    </location>
</feature>
<evidence type="ECO:0000256" key="1">
    <source>
        <dbReference type="SAM" id="MobiDB-lite"/>
    </source>
</evidence>
<sequence>MDLRLDRRTGRCGDRNTRPAVVAAVGLAAGLAAALLTGCGTERPGDSAPKKVAGEAAPAPADSPSRPTRKGGPSPSSSSNPRGGGADNDKTPPASSQDSGGNSASGGKGGSGGGAPESSSCKTAGLAFSTSHGMAEGTLLVNLRNSGSAACTLKGFPGVDLQGEAGSLHATRNNLTPSTVNLQPGETTRFTLNYPRNDTGGSGVDITSLVVTPPNETQSRTLPVSINLPVTDGSGTPITVGPVGSGK</sequence>